<dbReference type="PANTHER" id="PTHR38007:SF1">
    <property type="entry name" value="CRISPR SYSTEM CMS PROTEIN CSM5"/>
    <property type="match status" value="1"/>
</dbReference>
<evidence type="ECO:0000256" key="3">
    <source>
        <dbReference type="ARBA" id="ARBA00016113"/>
    </source>
</evidence>
<dbReference type="Pfam" id="PF03787">
    <property type="entry name" value="RAMPs"/>
    <property type="match status" value="1"/>
</dbReference>
<evidence type="ECO:0000259" key="7">
    <source>
        <dbReference type="Pfam" id="PF03787"/>
    </source>
</evidence>
<comment type="similarity">
    <text evidence="2">Belongs to the CRISPR-associated Csm5 family.</text>
</comment>
<organism evidence="8">
    <name type="scientific">Chlorobium phaeobacteroides (strain BS1)</name>
    <dbReference type="NCBI Taxonomy" id="331678"/>
    <lineage>
        <taxon>Bacteria</taxon>
        <taxon>Pseudomonadati</taxon>
        <taxon>Chlorobiota</taxon>
        <taxon>Chlorobiia</taxon>
        <taxon>Chlorobiales</taxon>
        <taxon>Chlorobiaceae</taxon>
        <taxon>Chlorobium/Pelodictyon group</taxon>
        <taxon>Chlorobium</taxon>
    </lineage>
</organism>
<name>B3EIY8_CHLPB</name>
<dbReference type="eggNOG" id="COG1332">
    <property type="taxonomic scope" value="Bacteria"/>
</dbReference>
<evidence type="ECO:0000313" key="8">
    <source>
        <dbReference type="EMBL" id="ACE04188.1"/>
    </source>
</evidence>
<evidence type="ECO:0000256" key="2">
    <source>
        <dbReference type="ARBA" id="ARBA00006680"/>
    </source>
</evidence>
<dbReference type="InterPro" id="IPR005537">
    <property type="entry name" value="RAMP_III_fam"/>
</dbReference>
<protein>
    <recommendedName>
        <fullName evidence="3">CRISPR system Cms protein Csm5</fullName>
    </recommendedName>
    <alternativeName>
        <fullName evidence="6">CRISPR type III A-associated protein Csm5</fullName>
    </alternativeName>
</protein>
<accession>B3EIY8</accession>
<evidence type="ECO:0000256" key="5">
    <source>
        <dbReference type="ARBA" id="ARBA00023118"/>
    </source>
</evidence>
<dbReference type="GO" id="GO:0051607">
    <property type="term" value="P:defense response to virus"/>
    <property type="evidence" value="ECO:0007669"/>
    <property type="project" value="UniProtKB-KW"/>
</dbReference>
<dbReference type="STRING" id="331678.Cphamn1_1256"/>
<evidence type="ECO:0000256" key="1">
    <source>
        <dbReference type="ARBA" id="ARBA00003088"/>
    </source>
</evidence>
<comment type="function">
    <text evidence="1">This subunit might be involved in maturation of a crRNA intermediate to its mature form.</text>
</comment>
<keyword evidence="5" id="KW-0051">Antiviral defense</keyword>
<keyword evidence="4" id="KW-0694">RNA-binding</keyword>
<dbReference type="NCBIfam" id="TIGR01899">
    <property type="entry name" value="cas_TM1807_csm5"/>
    <property type="match status" value="1"/>
</dbReference>
<reference evidence="8" key="1">
    <citation type="submission" date="2008-06" db="EMBL/GenBank/DDBJ databases">
        <title>Complete sequence of Chlorobium phaeobacteroides BS1.</title>
        <authorList>
            <consortium name="US DOE Joint Genome Institute"/>
            <person name="Lucas S."/>
            <person name="Copeland A."/>
            <person name="Lapidus A."/>
            <person name="Glavina del Rio T."/>
            <person name="Dalin E."/>
            <person name="Tice H."/>
            <person name="Bruce D."/>
            <person name="Goodwin L."/>
            <person name="Pitluck S."/>
            <person name="Schmutz J."/>
            <person name="Larimer F."/>
            <person name="Land M."/>
            <person name="Hauser L."/>
            <person name="Kyrpides N."/>
            <person name="Ovchinnikova G."/>
            <person name="Li T."/>
            <person name="Liu Z."/>
            <person name="Zhao F."/>
            <person name="Overmann J."/>
            <person name="Bryant D.A."/>
            <person name="Richardson P."/>
        </authorList>
    </citation>
    <scope>NUCLEOTIDE SEQUENCE [LARGE SCALE GENOMIC DNA]</scope>
    <source>
        <strain evidence="8">BS1</strain>
    </source>
</reference>
<dbReference type="HOGENOM" id="CLU_036878_3_0_10"/>
<evidence type="ECO:0000256" key="4">
    <source>
        <dbReference type="ARBA" id="ARBA00022884"/>
    </source>
</evidence>
<gene>
    <name evidence="8" type="ordered locus">Cphamn1_1256</name>
</gene>
<evidence type="ECO:0000256" key="6">
    <source>
        <dbReference type="ARBA" id="ARBA00031720"/>
    </source>
</evidence>
<proteinExistence type="inferred from homology"/>
<dbReference type="PANTHER" id="PTHR38007">
    <property type="entry name" value="CRISPR SYSTEM CMS PROTEIN CSM5"/>
    <property type="match status" value="1"/>
</dbReference>
<dbReference type="OrthoDB" id="24360at2"/>
<feature type="domain" description="CRISPR type III-associated protein" evidence="7">
    <location>
        <begin position="12"/>
        <end position="318"/>
    </location>
</feature>
<dbReference type="AlphaFoldDB" id="B3EIY8"/>
<dbReference type="InterPro" id="IPR010173">
    <property type="entry name" value="CRISPR-assoc_Csm5"/>
</dbReference>
<dbReference type="GO" id="GO:0003723">
    <property type="term" value="F:RNA binding"/>
    <property type="evidence" value="ECO:0007669"/>
    <property type="project" value="UniProtKB-KW"/>
</dbReference>
<dbReference type="KEGG" id="cpb:Cphamn1_1256"/>
<dbReference type="EMBL" id="CP001101">
    <property type="protein sequence ID" value="ACE04188.1"/>
    <property type="molecule type" value="Genomic_DNA"/>
</dbReference>
<sequence>MTKALISHKVSLTTLSPVFIGAGAEHVLSPYSDFVQRGDSLIYIDTDRLQDAMQGDKALIEAFVKGMRHIENNRLTFVLEKFITGTLGREVDDFAARVVRIDGDIQKNHIRRFIATGGKPFIPGSSLKGAIRTAVLVDWLLNRKAGEPIFNQIRENINKRDRRSLKDMNLEQACFGTISRDVFRNLRISDSSVIESSSLWVGEMRRVALPTEKKKKQQQSSIPQWSEVIGPSVETTFPLSLTTPIEKTGFDFLDHQSVTKLFPIINRISLDSCLRELGELKGNQDFRDFFRFYEKLEQEITSLKTDEAILRLGGGKTWFDNSLGLSIDCEEFRPEALLKKYLDLVLDFKHDPFPSTRSAIVRNGVPVYPLGWVKLTLLKN</sequence>